<dbReference type="Proteomes" id="UP000289738">
    <property type="component" value="Chromosome A06"/>
</dbReference>
<dbReference type="EMBL" id="SDMP01000006">
    <property type="protein sequence ID" value="RYR53498.1"/>
    <property type="molecule type" value="Genomic_DNA"/>
</dbReference>
<reference evidence="1 2" key="1">
    <citation type="submission" date="2019-01" db="EMBL/GenBank/DDBJ databases">
        <title>Sequencing of cultivated peanut Arachis hypogaea provides insights into genome evolution and oil improvement.</title>
        <authorList>
            <person name="Chen X."/>
        </authorList>
    </citation>
    <scope>NUCLEOTIDE SEQUENCE [LARGE SCALE GENOMIC DNA]</scope>
    <source>
        <strain evidence="2">cv. Fuhuasheng</strain>
        <tissue evidence="1">Leaves</tissue>
    </source>
</reference>
<organism evidence="1 2">
    <name type="scientific">Arachis hypogaea</name>
    <name type="common">Peanut</name>
    <dbReference type="NCBI Taxonomy" id="3818"/>
    <lineage>
        <taxon>Eukaryota</taxon>
        <taxon>Viridiplantae</taxon>
        <taxon>Streptophyta</taxon>
        <taxon>Embryophyta</taxon>
        <taxon>Tracheophyta</taxon>
        <taxon>Spermatophyta</taxon>
        <taxon>Magnoliopsida</taxon>
        <taxon>eudicotyledons</taxon>
        <taxon>Gunneridae</taxon>
        <taxon>Pentapetalae</taxon>
        <taxon>rosids</taxon>
        <taxon>fabids</taxon>
        <taxon>Fabales</taxon>
        <taxon>Fabaceae</taxon>
        <taxon>Papilionoideae</taxon>
        <taxon>50 kb inversion clade</taxon>
        <taxon>dalbergioids sensu lato</taxon>
        <taxon>Dalbergieae</taxon>
        <taxon>Pterocarpus clade</taxon>
        <taxon>Arachis</taxon>
    </lineage>
</organism>
<evidence type="ECO:0008006" key="3">
    <source>
        <dbReference type="Google" id="ProtNLM"/>
    </source>
</evidence>
<dbReference type="AlphaFoldDB" id="A0A445CRF9"/>
<gene>
    <name evidence="1" type="ORF">Ahy_A06g028644</name>
</gene>
<proteinExistence type="predicted"/>
<protein>
    <recommendedName>
        <fullName evidence="3">Transposase MuDR plant domain-containing protein</fullName>
    </recommendedName>
</protein>
<evidence type="ECO:0000313" key="2">
    <source>
        <dbReference type="Proteomes" id="UP000289738"/>
    </source>
</evidence>
<accession>A0A445CRF9</accession>
<comment type="caution">
    <text evidence="1">The sequence shown here is derived from an EMBL/GenBank/DDBJ whole genome shotgun (WGS) entry which is preliminary data.</text>
</comment>
<sequence>MESDRSKYHVHCKNFVVGCPWSLHVCKFGGSHTCFSPTMSQDHRQFDSNLICSVILSLVQSNPSVTISILQGVVAKQKAIAQIYGDLNESYNKMPRLLQALQSCCPKRICDFSTVSYYDGHLVVRDYS</sequence>
<evidence type="ECO:0000313" key="1">
    <source>
        <dbReference type="EMBL" id="RYR53498.1"/>
    </source>
</evidence>
<name>A0A445CRF9_ARAHY</name>
<keyword evidence="2" id="KW-1185">Reference proteome</keyword>